<proteinExistence type="predicted"/>
<protein>
    <submittedName>
        <fullName evidence="7">TetR/AcrR family transcriptional regulator</fullName>
    </submittedName>
</protein>
<feature type="compositionally biased region" description="Basic residues" evidence="5">
    <location>
        <begin position="1"/>
        <end position="12"/>
    </location>
</feature>
<organism evidence="7 8">
    <name type="scientific">Sphingobium tyrosinilyticum</name>
    <dbReference type="NCBI Taxonomy" id="2715436"/>
    <lineage>
        <taxon>Bacteria</taxon>
        <taxon>Pseudomonadati</taxon>
        <taxon>Pseudomonadota</taxon>
        <taxon>Alphaproteobacteria</taxon>
        <taxon>Sphingomonadales</taxon>
        <taxon>Sphingomonadaceae</taxon>
        <taxon>Sphingobium</taxon>
    </lineage>
</organism>
<evidence type="ECO:0000259" key="6">
    <source>
        <dbReference type="PROSITE" id="PS50977"/>
    </source>
</evidence>
<feature type="domain" description="HTH tetR-type" evidence="6">
    <location>
        <begin position="22"/>
        <end position="82"/>
    </location>
</feature>
<evidence type="ECO:0000313" key="7">
    <source>
        <dbReference type="EMBL" id="MFC4595716.1"/>
    </source>
</evidence>
<dbReference type="InterPro" id="IPR001647">
    <property type="entry name" value="HTH_TetR"/>
</dbReference>
<gene>
    <name evidence="7" type="ORF">ACFO3E_16270</name>
</gene>
<feature type="DNA-binding region" description="H-T-H motif" evidence="4">
    <location>
        <begin position="45"/>
        <end position="64"/>
    </location>
</feature>
<evidence type="ECO:0000256" key="1">
    <source>
        <dbReference type="ARBA" id="ARBA00023015"/>
    </source>
</evidence>
<evidence type="ECO:0000256" key="5">
    <source>
        <dbReference type="SAM" id="MobiDB-lite"/>
    </source>
</evidence>
<accession>A0ABV9F1G9</accession>
<evidence type="ECO:0000256" key="2">
    <source>
        <dbReference type="ARBA" id="ARBA00023125"/>
    </source>
</evidence>
<dbReference type="Proteomes" id="UP001595957">
    <property type="component" value="Unassembled WGS sequence"/>
</dbReference>
<feature type="region of interest" description="Disordered" evidence="5">
    <location>
        <begin position="1"/>
        <end position="22"/>
    </location>
</feature>
<dbReference type="RefSeq" id="WP_380806243.1">
    <property type="nucleotide sequence ID" value="NZ_JBHSFZ010000058.1"/>
</dbReference>
<keyword evidence="8" id="KW-1185">Reference proteome</keyword>
<keyword evidence="2 4" id="KW-0238">DNA-binding</keyword>
<reference evidence="8" key="1">
    <citation type="journal article" date="2019" name="Int. J. Syst. Evol. Microbiol.">
        <title>The Global Catalogue of Microorganisms (GCM) 10K type strain sequencing project: providing services to taxonomists for standard genome sequencing and annotation.</title>
        <authorList>
            <consortium name="The Broad Institute Genomics Platform"/>
            <consortium name="The Broad Institute Genome Sequencing Center for Infectious Disease"/>
            <person name="Wu L."/>
            <person name="Ma J."/>
        </authorList>
    </citation>
    <scope>NUCLEOTIDE SEQUENCE [LARGE SCALE GENOMIC DNA]</scope>
    <source>
        <strain evidence="8">NBRC 103632</strain>
    </source>
</reference>
<comment type="caution">
    <text evidence="7">The sequence shown here is derived from an EMBL/GenBank/DDBJ whole genome shotgun (WGS) entry which is preliminary data.</text>
</comment>
<name>A0ABV9F1G9_9SPHN</name>
<keyword evidence="3" id="KW-0804">Transcription</keyword>
<dbReference type="PROSITE" id="PS50977">
    <property type="entry name" value="HTH_TETR_2"/>
    <property type="match status" value="1"/>
</dbReference>
<sequence>MIRKQITRKRNKSGQVLGRKGSGTRDRVLEALGRLLADMRGVAPTAAAVAREAGMSAPAFYLYFSDVGEAVLALLEQREHNQQDLLDLLAQPWPKSDLFASAGNFVTSYLNYWSLNAPLLRARNRLADQGDERFIKLRVMSAEELTNALAGKIGNPPFKDGLPCSPTAMATVLVTALERLATVSALNLYPDHGADKDEVIASLANMIAATMQERA</sequence>
<dbReference type="Gene3D" id="1.10.357.10">
    <property type="entry name" value="Tetracycline Repressor, domain 2"/>
    <property type="match status" value="1"/>
</dbReference>
<dbReference type="EMBL" id="JBHSFZ010000058">
    <property type="protein sequence ID" value="MFC4595716.1"/>
    <property type="molecule type" value="Genomic_DNA"/>
</dbReference>
<dbReference type="SUPFAM" id="SSF46689">
    <property type="entry name" value="Homeodomain-like"/>
    <property type="match status" value="1"/>
</dbReference>
<evidence type="ECO:0000313" key="8">
    <source>
        <dbReference type="Proteomes" id="UP001595957"/>
    </source>
</evidence>
<dbReference type="Gene3D" id="1.10.10.60">
    <property type="entry name" value="Homeodomain-like"/>
    <property type="match status" value="1"/>
</dbReference>
<evidence type="ECO:0000256" key="4">
    <source>
        <dbReference type="PROSITE-ProRule" id="PRU00335"/>
    </source>
</evidence>
<dbReference type="InterPro" id="IPR009057">
    <property type="entry name" value="Homeodomain-like_sf"/>
</dbReference>
<keyword evidence="1" id="KW-0805">Transcription regulation</keyword>
<evidence type="ECO:0000256" key="3">
    <source>
        <dbReference type="ARBA" id="ARBA00023163"/>
    </source>
</evidence>
<dbReference type="InterPro" id="IPR011075">
    <property type="entry name" value="TetR_C"/>
</dbReference>
<dbReference type="Pfam" id="PF19352">
    <property type="entry name" value="TetR_C_38"/>
    <property type="match status" value="1"/>
</dbReference>